<dbReference type="STRING" id="1245528.M3JXN4"/>
<dbReference type="HOGENOM" id="CLU_053002_1_0_1"/>
<name>M3JXN4_CANMX</name>
<evidence type="ECO:0000256" key="1">
    <source>
        <dbReference type="ARBA" id="ARBA00038414"/>
    </source>
</evidence>
<evidence type="ECO:0008006" key="4">
    <source>
        <dbReference type="Google" id="ProtNLM"/>
    </source>
</evidence>
<gene>
    <name evidence="2" type="ORF">G210_2531</name>
</gene>
<comment type="similarity">
    <text evidence="1">Belongs to the HyuE racemase family.</text>
</comment>
<dbReference type="PANTHER" id="PTHR28047:SF5">
    <property type="entry name" value="PROTEIN DCG1"/>
    <property type="match status" value="1"/>
</dbReference>
<accession>M3JXN4</accession>
<dbReference type="PANTHER" id="PTHR28047">
    <property type="entry name" value="PROTEIN DCG1"/>
    <property type="match status" value="1"/>
</dbReference>
<proteinExistence type="inferred from homology"/>
<dbReference type="Pfam" id="PF01177">
    <property type="entry name" value="Asp_Glu_race"/>
    <property type="match status" value="1"/>
</dbReference>
<dbReference type="Gene3D" id="3.40.50.12500">
    <property type="match status" value="1"/>
</dbReference>
<dbReference type="eggNOG" id="ENOG502RZ0H">
    <property type="taxonomic scope" value="Eukaryota"/>
</dbReference>
<dbReference type="InterPro" id="IPR052186">
    <property type="entry name" value="Hydantoin_racemase-like"/>
</dbReference>
<sequence length="229" mass="25237">MTSHILVINPNSSHKVTKNLEATVVAPEGVKLTFYTAPPDSPLEITPVTSLASETAVLNDFAQSPHLVSDYDAFLVCCYSDHPLVKSLGKLTNKPVMGIMQATLIYALSVNRKSFILTSTSEWEPVLDQAVMDFIGSDSFPTKKFERTRGLNVNVTNLADTEQFNQIYQTTKSIFEDYNDVGCVLLGCAGMAGLDRKLSEKFPDIRFVDSVKIGIELLTSLCRFDSQAK</sequence>
<protein>
    <recommendedName>
        <fullName evidence="4">Hydantoin racemase</fullName>
    </recommendedName>
</protein>
<dbReference type="EMBL" id="AOGT01001690">
    <property type="protein sequence ID" value="EMG47164.1"/>
    <property type="molecule type" value="Genomic_DNA"/>
</dbReference>
<dbReference type="InterPro" id="IPR053714">
    <property type="entry name" value="Iso_Racemase_Enz_sf"/>
</dbReference>
<reference evidence="2 3" key="1">
    <citation type="submission" date="2013-02" db="EMBL/GenBank/DDBJ databases">
        <title>Genome sequence of Candida maltosa Xu316, a potential industrial strain for xylitol and ethanol production.</title>
        <authorList>
            <person name="Yu J."/>
            <person name="Wang Q."/>
            <person name="Geng X."/>
            <person name="Bao W."/>
            <person name="He P."/>
            <person name="Cai J."/>
        </authorList>
    </citation>
    <scope>NUCLEOTIDE SEQUENCE [LARGE SCALE GENOMIC DNA]</scope>
    <source>
        <strain evidence="3">Xu316</strain>
    </source>
</reference>
<dbReference type="OMA" id="ITSNKEW"/>
<dbReference type="Proteomes" id="UP000011777">
    <property type="component" value="Unassembled WGS sequence"/>
</dbReference>
<dbReference type="InterPro" id="IPR015942">
    <property type="entry name" value="Asp/Glu/hydantoin_racemase"/>
</dbReference>
<dbReference type="GO" id="GO:0047661">
    <property type="term" value="F:amino-acid racemase activity"/>
    <property type="evidence" value="ECO:0007669"/>
    <property type="project" value="InterPro"/>
</dbReference>
<organism evidence="2 3">
    <name type="scientific">Candida maltosa (strain Xu316)</name>
    <name type="common">Yeast</name>
    <dbReference type="NCBI Taxonomy" id="1245528"/>
    <lineage>
        <taxon>Eukaryota</taxon>
        <taxon>Fungi</taxon>
        <taxon>Dikarya</taxon>
        <taxon>Ascomycota</taxon>
        <taxon>Saccharomycotina</taxon>
        <taxon>Pichiomycetes</taxon>
        <taxon>Debaryomycetaceae</taxon>
        <taxon>Candida/Lodderomyces clade</taxon>
        <taxon>Candida</taxon>
    </lineage>
</organism>
<evidence type="ECO:0000313" key="3">
    <source>
        <dbReference type="Proteomes" id="UP000011777"/>
    </source>
</evidence>
<dbReference type="AlphaFoldDB" id="M3JXN4"/>
<dbReference type="OrthoDB" id="412018at2759"/>
<comment type="caution">
    <text evidence="2">The sequence shown here is derived from an EMBL/GenBank/DDBJ whole genome shotgun (WGS) entry which is preliminary data.</text>
</comment>
<evidence type="ECO:0000313" key="2">
    <source>
        <dbReference type="EMBL" id="EMG47164.1"/>
    </source>
</evidence>
<keyword evidence="3" id="KW-1185">Reference proteome</keyword>